<organism evidence="7 8">
    <name type="scientific">Clostridium perfringens D str. JGS1721</name>
    <dbReference type="NCBI Taxonomy" id="488537"/>
    <lineage>
        <taxon>Bacteria</taxon>
        <taxon>Bacillati</taxon>
        <taxon>Bacillota</taxon>
        <taxon>Clostridia</taxon>
        <taxon>Eubacteriales</taxon>
        <taxon>Clostridiaceae</taxon>
        <taxon>Clostridium</taxon>
    </lineage>
</organism>
<comment type="caution">
    <text evidence="7">The sequence shown here is derived from an EMBL/GenBank/DDBJ whole genome shotgun (WGS) entry which is preliminary data.</text>
</comment>
<dbReference type="SMART" id="SM00857">
    <property type="entry name" value="Resolvase"/>
    <property type="match status" value="1"/>
</dbReference>
<keyword evidence="1" id="KW-0229">DNA integration</keyword>
<reference evidence="7 8" key="1">
    <citation type="submission" date="2008-03" db="EMBL/GenBank/DDBJ databases">
        <authorList>
            <person name="Paulsen I."/>
            <person name="Sebastian Y."/>
        </authorList>
    </citation>
    <scope>NUCLEOTIDE SEQUENCE [LARGE SCALE GENOMIC DNA]</scope>
    <source>
        <strain evidence="8">D str. JGS1721</strain>
    </source>
</reference>
<dbReference type="Gene3D" id="3.40.50.1390">
    <property type="entry name" value="Resolvase, N-terminal catalytic domain"/>
    <property type="match status" value="1"/>
</dbReference>
<dbReference type="PROSITE" id="PS51736">
    <property type="entry name" value="RECOMBINASES_3"/>
    <property type="match status" value="1"/>
</dbReference>
<dbReference type="Pfam" id="PF13518">
    <property type="entry name" value="HTH_28"/>
    <property type="match status" value="1"/>
</dbReference>
<dbReference type="InterPro" id="IPR006118">
    <property type="entry name" value="Recombinase_CS"/>
</dbReference>
<dbReference type="CDD" id="cd03768">
    <property type="entry name" value="SR_ResInv"/>
    <property type="match status" value="1"/>
</dbReference>
<dbReference type="EMBL" id="ABOO01000086">
    <property type="protein sequence ID" value="EDT70069.1"/>
    <property type="molecule type" value="Genomic_DNA"/>
</dbReference>
<keyword evidence="3" id="KW-0233">DNA recombination</keyword>
<feature type="active site" description="O-(5'-phospho-DNA)-serine intermediate" evidence="4 5">
    <location>
        <position position="14"/>
    </location>
</feature>
<dbReference type="GO" id="GO:0015074">
    <property type="term" value="P:DNA integration"/>
    <property type="evidence" value="ECO:0007669"/>
    <property type="project" value="UniProtKB-KW"/>
</dbReference>
<accession>B1V7Z2</accession>
<keyword evidence="2" id="KW-0238">DNA-binding</keyword>
<dbReference type="PROSITE" id="PS00397">
    <property type="entry name" value="RECOMBINASES_1"/>
    <property type="match status" value="1"/>
</dbReference>
<protein>
    <submittedName>
        <fullName evidence="7">Resolvase</fullName>
    </submittedName>
</protein>
<dbReference type="InterPro" id="IPR036162">
    <property type="entry name" value="Resolvase-like_N_sf"/>
</dbReference>
<dbReference type="InterPro" id="IPR006119">
    <property type="entry name" value="Resolv_N"/>
</dbReference>
<name>B1V7Z2_CLOPF</name>
<evidence type="ECO:0000259" key="6">
    <source>
        <dbReference type="PROSITE" id="PS51736"/>
    </source>
</evidence>
<dbReference type="InterPro" id="IPR055247">
    <property type="entry name" value="InsJ-like_HTH"/>
</dbReference>
<dbReference type="InterPro" id="IPR050639">
    <property type="entry name" value="SSR_resolvase"/>
</dbReference>
<evidence type="ECO:0000256" key="3">
    <source>
        <dbReference type="ARBA" id="ARBA00023172"/>
    </source>
</evidence>
<evidence type="ECO:0000256" key="5">
    <source>
        <dbReference type="PROSITE-ProRule" id="PRU10137"/>
    </source>
</evidence>
<dbReference type="AlphaFoldDB" id="B1V7Z2"/>
<dbReference type="GO" id="GO:0003677">
    <property type="term" value="F:DNA binding"/>
    <property type="evidence" value="ECO:0007669"/>
    <property type="project" value="UniProtKB-KW"/>
</dbReference>
<dbReference type="SUPFAM" id="SSF53041">
    <property type="entry name" value="Resolvase-like"/>
    <property type="match status" value="1"/>
</dbReference>
<sequence length="208" mass="24368">MRCKIMIVKYLRVSTIEQEQTRQEYLLEKLNIKFNKSYEDKMTGKTKERPQLKKMIEEVKEGDTVYCESISRLGRNLKDLIDIIDTLINKGVRVVILKEGIDTSNSTYKLLLGIFGSIAEMERETIQERTKQSIDALKEIKEHTGEIKTKSGKWFGREEKTINDLPNNFEKYYNKMINGEITKVEMAKLLGVGRATVYRWIKLYENNK</sequence>
<feature type="domain" description="Resolvase/invertase-type recombinase catalytic" evidence="6">
    <location>
        <begin position="6"/>
        <end position="141"/>
    </location>
</feature>
<dbReference type="Proteomes" id="UP000003188">
    <property type="component" value="Unassembled WGS sequence"/>
</dbReference>
<dbReference type="GO" id="GO:0000150">
    <property type="term" value="F:DNA strand exchange activity"/>
    <property type="evidence" value="ECO:0007669"/>
    <property type="project" value="InterPro"/>
</dbReference>
<evidence type="ECO:0000256" key="4">
    <source>
        <dbReference type="PIRSR" id="PIRSR606118-50"/>
    </source>
</evidence>
<evidence type="ECO:0000256" key="2">
    <source>
        <dbReference type="ARBA" id="ARBA00023125"/>
    </source>
</evidence>
<evidence type="ECO:0000313" key="7">
    <source>
        <dbReference type="EMBL" id="EDT70069.1"/>
    </source>
</evidence>
<dbReference type="PANTHER" id="PTHR30461:SF2">
    <property type="entry name" value="SERINE RECOMBINASE PINE-RELATED"/>
    <property type="match status" value="1"/>
</dbReference>
<evidence type="ECO:0000256" key="1">
    <source>
        <dbReference type="ARBA" id="ARBA00022908"/>
    </source>
</evidence>
<dbReference type="Pfam" id="PF00239">
    <property type="entry name" value="Resolvase"/>
    <property type="match status" value="1"/>
</dbReference>
<evidence type="ECO:0000313" key="8">
    <source>
        <dbReference type="Proteomes" id="UP000003188"/>
    </source>
</evidence>
<dbReference type="PANTHER" id="PTHR30461">
    <property type="entry name" value="DNA-INVERTASE FROM LAMBDOID PROPHAGE"/>
    <property type="match status" value="1"/>
</dbReference>
<proteinExistence type="predicted"/>
<gene>
    <name evidence="7" type="ORF">CJD_A0029</name>
</gene>